<dbReference type="SUPFAM" id="SSF47323">
    <property type="entry name" value="Anticodon-binding domain of a subclass of class I aminoacyl-tRNA synthetases"/>
    <property type="match status" value="1"/>
</dbReference>
<comment type="caution">
    <text evidence="9">Lacks conserved residue(s) required for the propagation of feature annotation.</text>
</comment>
<name>A0A1L3JLK7_9FLAO</name>
<keyword evidence="7 9" id="KW-0030">Aminoacyl-tRNA synthetase</keyword>
<dbReference type="Pfam" id="PF09334">
    <property type="entry name" value="tRNA-synt_1g"/>
    <property type="match status" value="1"/>
</dbReference>
<evidence type="ECO:0000256" key="1">
    <source>
        <dbReference type="ARBA" id="ARBA00005594"/>
    </source>
</evidence>
<dbReference type="Pfam" id="PF04480">
    <property type="entry name" value="DUF559"/>
    <property type="match status" value="1"/>
</dbReference>
<dbReference type="FunFam" id="3.40.50.620:FF:000056">
    <property type="entry name" value="Leucine--tRNA ligase"/>
    <property type="match status" value="1"/>
</dbReference>
<comment type="subcellular location">
    <subcellularLocation>
        <location evidence="9">Cytoplasm</location>
    </subcellularLocation>
</comment>
<dbReference type="GO" id="GO:0004823">
    <property type="term" value="F:leucine-tRNA ligase activity"/>
    <property type="evidence" value="ECO:0007669"/>
    <property type="project" value="UniProtKB-UniRule"/>
</dbReference>
<feature type="domain" description="Aminoacyl-tRNA synthetase class Ia" evidence="11">
    <location>
        <begin position="912"/>
        <end position="941"/>
    </location>
</feature>
<dbReference type="InterPro" id="IPR007569">
    <property type="entry name" value="DUF559"/>
</dbReference>
<evidence type="ECO:0000259" key="14">
    <source>
        <dbReference type="Pfam" id="PF09334"/>
    </source>
</evidence>
<feature type="domain" description="Methionyl/Valyl/Leucyl/Isoleucyl-tRNA synthetase anticodon-binding" evidence="13">
    <location>
        <begin position="991"/>
        <end position="1104"/>
    </location>
</feature>
<evidence type="ECO:0000256" key="9">
    <source>
        <dbReference type="HAMAP-Rule" id="MF_00049"/>
    </source>
</evidence>
<dbReference type="Pfam" id="PF00133">
    <property type="entry name" value="tRNA-synt_1"/>
    <property type="match status" value="1"/>
</dbReference>
<evidence type="ECO:0000256" key="6">
    <source>
        <dbReference type="ARBA" id="ARBA00022917"/>
    </source>
</evidence>
<dbReference type="EMBL" id="CP018155">
    <property type="protein sequence ID" value="APG66030.1"/>
    <property type="molecule type" value="Genomic_DNA"/>
</dbReference>
<dbReference type="InterPro" id="IPR014729">
    <property type="entry name" value="Rossmann-like_a/b/a_fold"/>
</dbReference>
<sequence>MQYNHQEIEKKWQEFWAKNQTFKASNESEKPKYYVLDMFPYPSGAGLHVGHPLGYIASDIYARYKRHKGFNVLHPQGYDSFGLPAEQYAIQTGQHPAKTTEANIATYRKQLDKIGFSFDWSREVRTSNPEYYKWTQWIFIQLFNSWYNKDTDKAEDVATLEKIFKKEGNAKVNAVSDEDITIFSAEEWKAFSKTEQEEILLQYRLTFLSDTEVNWCPALGTVLANDEIVNGVSERGGHPVVRKKMTQWSMRISAYAQRLLDGLETIDWPQPLKDSQTNWIGRSQGAMVTFQVEGNTPKSISEVKLSYKELEALKELRQNLSKAETTLWNEIKNKKGASKFRKKYTIGTFLVDYVCLAKNLIVEFSGKEDEAARTAFFHKEGFNVIRFTNEEVLQNVVKVVSEINFAIQFPKVIDNADNKTAVTSNSEEESYKIDVFTTRPDTIYGVSFMTLAPEHELVSKITTDAQKAEVEAYVTATAKRSERDRMADVKTISGAFTGAYAIHPFSGEKVQIWIGDYVLASYGTGAVMAVPCGDQRDYDFAKHFGIPIPNIFENVDISEAAHADKDGTVIANSDFLSGLKYKKALKLAIYEMEKRGFGYGKINYRLRDAVFSRQRYWGEPFPVYYKDGMPQMIDAEHLPIVLPEVEKYLPTEDGKPPLGNATEWAWDSRNKKVVSNDKLKNKTVYPLELNTMPGWAGSSYYFNRYMDPNNENEIASKENLEYWENIDLYIGGSEHATGHLLYARFWQKFLFDKGIVPVDEFAKKLINQGMILGTSAFVNTFEINSSFGGRGGYNDLKKRKIEELEKFKNLPRIVLSSDFNIENDDQAYILVESFEDICKKVKGLDLLVESLKIDEEIFDKCEFRIQSHRVDVTYVNSSDNLDIENFKIDNKYEDFKDALFLTNNGEIKVSREVEKMSKSKYNVVNPDDIVAEYGADSLRLFEMFLGPLEQAKPWKTSGISGVSSFLKKLWKLYLNGETFEVTDAEPTKDELKTLHKTIKKVEEDIENFSFNTSVSTFMIAVNELTALKCNKRAILEPLAVLVSPYAPHIAEELWSLLGNKESISTADFPVFDAKNLVESAKVYPISFNGKMRFTLELPLDLSKDEIEKTVMAHEKTIAQLDGRTPKKVIVVPGKIINIVG</sequence>
<accession>A0A1L3JLK7</accession>
<evidence type="ECO:0000256" key="8">
    <source>
        <dbReference type="ARBA" id="ARBA00047469"/>
    </source>
</evidence>
<dbReference type="InterPro" id="IPR001412">
    <property type="entry name" value="aa-tRNA-synth_I_CS"/>
</dbReference>
<protein>
    <recommendedName>
        <fullName evidence="9">Leucine--tRNA ligase</fullName>
        <ecNumber evidence="9">6.1.1.4</ecNumber>
    </recommendedName>
    <alternativeName>
        <fullName evidence="9">Leucyl-tRNA synthetase</fullName>
        <shortName evidence="9">LeuRS</shortName>
    </alternativeName>
</protein>
<evidence type="ECO:0000256" key="4">
    <source>
        <dbReference type="ARBA" id="ARBA00022741"/>
    </source>
</evidence>
<dbReference type="Gene3D" id="1.10.730.10">
    <property type="entry name" value="Isoleucyl-tRNA Synthetase, Domain 1"/>
    <property type="match status" value="1"/>
</dbReference>
<evidence type="ECO:0000256" key="2">
    <source>
        <dbReference type="ARBA" id="ARBA00022490"/>
    </source>
</evidence>
<feature type="binding site" evidence="9">
    <location>
        <position position="918"/>
    </location>
    <ligand>
        <name>ATP</name>
        <dbReference type="ChEBI" id="CHEBI:30616"/>
    </ligand>
</feature>
<proteinExistence type="inferred from homology"/>
<evidence type="ECO:0000256" key="5">
    <source>
        <dbReference type="ARBA" id="ARBA00022840"/>
    </source>
</evidence>
<dbReference type="FunFam" id="1.10.730.10:FF:000011">
    <property type="entry name" value="Leucine--tRNA ligase chloroplastic/mitochondrial"/>
    <property type="match status" value="1"/>
</dbReference>
<dbReference type="GO" id="GO:0005829">
    <property type="term" value="C:cytosol"/>
    <property type="evidence" value="ECO:0007669"/>
    <property type="project" value="TreeGrafter"/>
</dbReference>
<keyword evidence="3 9" id="KW-0436">Ligase</keyword>
<dbReference type="InterPro" id="IPR015413">
    <property type="entry name" value="Methionyl/Leucyl_tRNA_Synth"/>
</dbReference>
<dbReference type="FunFam" id="3.40.50.620:FF:000060">
    <property type="entry name" value="Leucine--tRNA ligase"/>
    <property type="match status" value="1"/>
</dbReference>
<comment type="catalytic activity">
    <reaction evidence="8 9">
        <text>tRNA(Leu) + L-leucine + ATP = L-leucyl-tRNA(Leu) + AMP + diphosphate</text>
        <dbReference type="Rhea" id="RHEA:11688"/>
        <dbReference type="Rhea" id="RHEA-COMP:9613"/>
        <dbReference type="Rhea" id="RHEA-COMP:9622"/>
        <dbReference type="ChEBI" id="CHEBI:30616"/>
        <dbReference type="ChEBI" id="CHEBI:33019"/>
        <dbReference type="ChEBI" id="CHEBI:57427"/>
        <dbReference type="ChEBI" id="CHEBI:78442"/>
        <dbReference type="ChEBI" id="CHEBI:78494"/>
        <dbReference type="ChEBI" id="CHEBI:456215"/>
        <dbReference type="EC" id="6.1.1.4"/>
    </reaction>
</comment>
<evidence type="ECO:0000259" key="13">
    <source>
        <dbReference type="Pfam" id="PF08264"/>
    </source>
</evidence>
<dbReference type="PANTHER" id="PTHR43740">
    <property type="entry name" value="LEUCYL-TRNA SYNTHETASE"/>
    <property type="match status" value="1"/>
</dbReference>
<dbReference type="InterPro" id="IPR002302">
    <property type="entry name" value="Leu-tRNA-ligase"/>
</dbReference>
<dbReference type="SUPFAM" id="SSF52374">
    <property type="entry name" value="Nucleotidylyl transferase"/>
    <property type="match status" value="1"/>
</dbReference>
<evidence type="ECO:0000256" key="10">
    <source>
        <dbReference type="RuleBase" id="RU363035"/>
    </source>
</evidence>
<dbReference type="PANTHER" id="PTHR43740:SF2">
    <property type="entry name" value="LEUCINE--TRNA LIGASE, MITOCHONDRIAL"/>
    <property type="match status" value="1"/>
</dbReference>
<dbReference type="Gene3D" id="3.40.50.620">
    <property type="entry name" value="HUPs"/>
    <property type="match status" value="2"/>
</dbReference>
<keyword evidence="4 9" id="KW-0547">Nucleotide-binding</keyword>
<feature type="domain" description="Leucyl-tRNA synthetase editing" evidence="15">
    <location>
        <begin position="427"/>
        <end position="588"/>
    </location>
</feature>
<feature type="short sequence motif" description="'KMSKS' region" evidence="9">
    <location>
        <begin position="915"/>
        <end position="919"/>
    </location>
</feature>
<evidence type="ECO:0000313" key="16">
    <source>
        <dbReference type="EMBL" id="APG66030.1"/>
    </source>
</evidence>
<keyword evidence="5 9" id="KW-0067">ATP-binding</keyword>
<feature type="domain" description="DUF559" evidence="12">
    <location>
        <begin position="312"/>
        <end position="407"/>
    </location>
</feature>
<dbReference type="GO" id="GO:0002161">
    <property type="term" value="F:aminoacyl-tRNA deacylase activity"/>
    <property type="evidence" value="ECO:0007669"/>
    <property type="project" value="InterPro"/>
</dbReference>
<dbReference type="InterPro" id="IPR013155">
    <property type="entry name" value="M/V/L/I-tRNA-synth_anticd-bd"/>
</dbReference>
<dbReference type="OrthoDB" id="9810365at2"/>
<dbReference type="PRINTS" id="PR00985">
    <property type="entry name" value="TRNASYNTHLEU"/>
</dbReference>
<feature type="domain" description="Methionyl/Leucyl tRNA synthetase" evidence="14">
    <location>
        <begin position="38"/>
        <end position="144"/>
    </location>
</feature>
<dbReference type="RefSeq" id="WP_072556552.1">
    <property type="nucleotide sequence ID" value="NZ_CP018155.1"/>
</dbReference>
<dbReference type="GO" id="GO:0005524">
    <property type="term" value="F:ATP binding"/>
    <property type="evidence" value="ECO:0007669"/>
    <property type="project" value="UniProtKB-UniRule"/>
</dbReference>
<evidence type="ECO:0000259" key="12">
    <source>
        <dbReference type="Pfam" id="PF04480"/>
    </source>
</evidence>
<comment type="similarity">
    <text evidence="1 9 10">Belongs to the class-I aminoacyl-tRNA synthetase family.</text>
</comment>
<organism evidence="16 17">
    <name type="scientific">Tenacibaculum todarodis</name>
    <dbReference type="NCBI Taxonomy" id="1850252"/>
    <lineage>
        <taxon>Bacteria</taxon>
        <taxon>Pseudomonadati</taxon>
        <taxon>Bacteroidota</taxon>
        <taxon>Flavobacteriia</taxon>
        <taxon>Flavobacteriales</taxon>
        <taxon>Flavobacteriaceae</taxon>
        <taxon>Tenacibaculum</taxon>
    </lineage>
</organism>
<evidence type="ECO:0000259" key="15">
    <source>
        <dbReference type="Pfam" id="PF13603"/>
    </source>
</evidence>
<dbReference type="STRING" id="1850252.LPB136_11915"/>
<gene>
    <name evidence="9" type="primary">leuS</name>
    <name evidence="16" type="ORF">LPB136_11915</name>
</gene>
<evidence type="ECO:0000256" key="3">
    <source>
        <dbReference type="ARBA" id="ARBA00022598"/>
    </source>
</evidence>
<dbReference type="InterPro" id="IPR009080">
    <property type="entry name" value="tRNAsynth_Ia_anticodon-bd"/>
</dbReference>
<dbReference type="Proteomes" id="UP000181898">
    <property type="component" value="Chromosome"/>
</dbReference>
<dbReference type="EC" id="6.1.1.4" evidence="9"/>
<dbReference type="InterPro" id="IPR002300">
    <property type="entry name" value="aa-tRNA-synth_Ia"/>
</dbReference>
<dbReference type="KEGG" id="ten:LPB136_11915"/>
<dbReference type="SUPFAM" id="SSF50677">
    <property type="entry name" value="ValRS/IleRS/LeuRS editing domain"/>
    <property type="match status" value="1"/>
</dbReference>
<keyword evidence="2 9" id="KW-0963">Cytoplasm</keyword>
<keyword evidence="6 9" id="KW-0648">Protein biosynthesis</keyword>
<dbReference type="GO" id="GO:0006429">
    <property type="term" value="P:leucyl-tRNA aminoacylation"/>
    <property type="evidence" value="ECO:0007669"/>
    <property type="project" value="UniProtKB-UniRule"/>
</dbReference>
<dbReference type="InterPro" id="IPR009008">
    <property type="entry name" value="Val/Leu/Ile-tRNA-synth_edit"/>
</dbReference>
<dbReference type="AlphaFoldDB" id="A0A1L3JLK7"/>
<reference evidence="16 17" key="1">
    <citation type="submission" date="2016-11" db="EMBL/GenBank/DDBJ databases">
        <title>Tenacibaculum sp. LPB0136, isolated from marine environment.</title>
        <authorList>
            <person name="Kim E."/>
            <person name="Yi H."/>
        </authorList>
    </citation>
    <scope>NUCLEOTIDE SEQUENCE [LARGE SCALE GENOMIC DNA]</scope>
    <source>
        <strain evidence="16 17">LPB0136</strain>
    </source>
</reference>
<dbReference type="CDD" id="cd07958">
    <property type="entry name" value="Anticodon_Ia_Leu_BEm"/>
    <property type="match status" value="1"/>
</dbReference>
<evidence type="ECO:0000256" key="7">
    <source>
        <dbReference type="ARBA" id="ARBA00023146"/>
    </source>
</evidence>
<evidence type="ECO:0000259" key="11">
    <source>
        <dbReference type="Pfam" id="PF00133"/>
    </source>
</evidence>
<dbReference type="Pfam" id="PF13603">
    <property type="entry name" value="tRNA-synt_1_2"/>
    <property type="match status" value="1"/>
</dbReference>
<dbReference type="Pfam" id="PF08264">
    <property type="entry name" value="Anticodon_1"/>
    <property type="match status" value="1"/>
</dbReference>
<dbReference type="HAMAP" id="MF_00049_B">
    <property type="entry name" value="Leu_tRNA_synth_B"/>
    <property type="match status" value="1"/>
</dbReference>
<keyword evidence="17" id="KW-1185">Reference proteome</keyword>
<dbReference type="InterPro" id="IPR025709">
    <property type="entry name" value="Leu_tRNA-synth_edit"/>
</dbReference>
<evidence type="ECO:0000313" key="17">
    <source>
        <dbReference type="Proteomes" id="UP000181898"/>
    </source>
</evidence>
<dbReference type="Gene3D" id="3.40.960.10">
    <property type="entry name" value="VSR Endonuclease"/>
    <property type="match status" value="1"/>
</dbReference>
<dbReference type="Gene3D" id="3.90.740.10">
    <property type="entry name" value="Valyl/Leucyl/Isoleucyl-tRNA synthetase, editing domain"/>
    <property type="match status" value="1"/>
</dbReference>
<dbReference type="PROSITE" id="PS00178">
    <property type="entry name" value="AA_TRNA_LIGASE_I"/>
    <property type="match status" value="1"/>
</dbReference>